<evidence type="ECO:0000313" key="5">
    <source>
        <dbReference type="Proteomes" id="UP000094626"/>
    </source>
</evidence>
<keyword evidence="1" id="KW-0472">Membrane</keyword>
<organism evidence="3 4">
    <name type="scientific">Novosphingobium resinovorum</name>
    <dbReference type="NCBI Taxonomy" id="158500"/>
    <lineage>
        <taxon>Bacteria</taxon>
        <taxon>Pseudomonadati</taxon>
        <taxon>Pseudomonadota</taxon>
        <taxon>Alphaproteobacteria</taxon>
        <taxon>Sphingomonadales</taxon>
        <taxon>Sphingomonadaceae</taxon>
        <taxon>Novosphingobium</taxon>
    </lineage>
</organism>
<evidence type="ECO:0000256" key="1">
    <source>
        <dbReference type="SAM" id="Phobius"/>
    </source>
</evidence>
<dbReference type="eggNOG" id="COG3847">
    <property type="taxonomic scope" value="Bacteria"/>
</dbReference>
<keyword evidence="5" id="KW-1185">Reference proteome</keyword>
<evidence type="ECO:0000313" key="3">
    <source>
        <dbReference type="EMBL" id="EZP84678.1"/>
    </source>
</evidence>
<evidence type="ECO:0000313" key="4">
    <source>
        <dbReference type="Proteomes" id="UP000024329"/>
    </source>
</evidence>
<reference evidence="3 4" key="1">
    <citation type="submission" date="2014-03" db="EMBL/GenBank/DDBJ databases">
        <title>Whole genome sequence of Novosphingobium resinovorum KF1.</title>
        <authorList>
            <person name="Gan H.M."/>
            <person name="Gan H.Y."/>
            <person name="Chew T.H."/>
            <person name="Savka M.A."/>
        </authorList>
    </citation>
    <scope>NUCLEOTIDE SEQUENCE [LARGE SCALE GENOMIC DNA]</scope>
    <source>
        <strain evidence="3 4">KF1</strain>
    </source>
</reference>
<accession>A0A031K6M4</accession>
<dbReference type="RefSeq" id="WP_008829679.1">
    <property type="nucleotide sequence ID" value="NZ_BSFC01000003.1"/>
</dbReference>
<dbReference type="KEGG" id="nre:BES08_02230"/>
<sequence length="62" mass="6742">MRLHRLLKTIIENRDGASTVEYGMILAFIVLAIFATLQGVASETVSMWNNVAAKSSAAMSKN</sequence>
<dbReference type="OrthoDB" id="5325135at2"/>
<dbReference type="AlphaFoldDB" id="A0A031K6M4"/>
<name>A0A031K6M4_9SPHN</name>
<dbReference type="STRING" id="158500.BES08_02230"/>
<evidence type="ECO:0000313" key="2">
    <source>
        <dbReference type="EMBL" id="AOR75700.1"/>
    </source>
</evidence>
<proteinExistence type="predicted"/>
<dbReference type="Proteomes" id="UP000024329">
    <property type="component" value="Unassembled WGS sequence"/>
</dbReference>
<feature type="transmembrane region" description="Helical" evidence="1">
    <location>
        <begin position="20"/>
        <end position="41"/>
    </location>
</feature>
<keyword evidence="1" id="KW-1133">Transmembrane helix</keyword>
<reference evidence="2" key="2">
    <citation type="submission" date="2016-08" db="EMBL/GenBank/DDBJ databases">
        <authorList>
            <person name="Seilhamer J.J."/>
        </authorList>
    </citation>
    <scope>NUCLEOTIDE SEQUENCE [LARGE SCALE GENOMIC DNA]</scope>
    <source>
        <strain evidence="2">SA1</strain>
    </source>
</reference>
<dbReference type="Proteomes" id="UP000094626">
    <property type="component" value="Chromosome"/>
</dbReference>
<dbReference type="PATRIC" id="fig|158500.4.peg.449"/>
<dbReference type="EMBL" id="CP017075">
    <property type="protein sequence ID" value="AOR75700.1"/>
    <property type="molecule type" value="Genomic_DNA"/>
</dbReference>
<keyword evidence="1" id="KW-0812">Transmembrane</keyword>
<reference evidence="5" key="3">
    <citation type="journal article" date="2017" name="J. Biotechnol.">
        <title>Complete genome sequence of Novosphingobium resinovorum SA1, a versatile xenobiotic-degrading bacterium capable of utilizing sulfanilic acid.</title>
        <authorList>
            <person name="Hegedus B."/>
            <person name="Kos P.B."/>
            <person name="Balint B."/>
            <person name="Maroti G."/>
            <person name="Gan H.M."/>
            <person name="Perei K."/>
            <person name="Rakhely G."/>
        </authorList>
    </citation>
    <scope>NUCLEOTIDE SEQUENCE [LARGE SCALE GENOMIC DNA]</scope>
    <source>
        <strain evidence="5">SA1</strain>
    </source>
</reference>
<dbReference type="EMBL" id="JFYZ01000001">
    <property type="protein sequence ID" value="EZP84678.1"/>
    <property type="molecule type" value="Genomic_DNA"/>
</dbReference>
<gene>
    <name evidence="2" type="ORF">BES08_02230</name>
    <name evidence="3" type="ORF">BV97_00434</name>
</gene>
<protein>
    <submittedName>
        <fullName evidence="2 3">Pilus assembly protein</fullName>
    </submittedName>
</protein>